<dbReference type="Proteomes" id="UP001165960">
    <property type="component" value="Unassembled WGS sequence"/>
</dbReference>
<reference evidence="1" key="1">
    <citation type="submission" date="2022-04" db="EMBL/GenBank/DDBJ databases">
        <title>Genome of the entomopathogenic fungus Entomophthora muscae.</title>
        <authorList>
            <person name="Elya C."/>
            <person name="Lovett B.R."/>
            <person name="Lee E."/>
            <person name="Macias A.M."/>
            <person name="Hajek A.E."/>
            <person name="De Bivort B.L."/>
            <person name="Kasson M.T."/>
            <person name="De Fine Licht H.H."/>
            <person name="Stajich J.E."/>
        </authorList>
    </citation>
    <scope>NUCLEOTIDE SEQUENCE</scope>
    <source>
        <strain evidence="1">Berkeley</strain>
    </source>
</reference>
<accession>A0ACC2RNA1</accession>
<keyword evidence="2" id="KW-1185">Reference proteome</keyword>
<comment type="caution">
    <text evidence="1">The sequence shown here is derived from an EMBL/GenBank/DDBJ whole genome shotgun (WGS) entry which is preliminary data.</text>
</comment>
<evidence type="ECO:0000313" key="1">
    <source>
        <dbReference type="EMBL" id="KAJ9051445.1"/>
    </source>
</evidence>
<gene>
    <name evidence="1" type="ORF">DSO57_1004526</name>
</gene>
<name>A0ACC2RNA1_9FUNG</name>
<protein>
    <submittedName>
        <fullName evidence="1">Uncharacterized protein</fullName>
    </submittedName>
</protein>
<organism evidence="1 2">
    <name type="scientific">Entomophthora muscae</name>
    <dbReference type="NCBI Taxonomy" id="34485"/>
    <lineage>
        <taxon>Eukaryota</taxon>
        <taxon>Fungi</taxon>
        <taxon>Fungi incertae sedis</taxon>
        <taxon>Zoopagomycota</taxon>
        <taxon>Entomophthoromycotina</taxon>
        <taxon>Entomophthoromycetes</taxon>
        <taxon>Entomophthorales</taxon>
        <taxon>Entomophthoraceae</taxon>
        <taxon>Entomophthora</taxon>
    </lineage>
</organism>
<evidence type="ECO:0000313" key="2">
    <source>
        <dbReference type="Proteomes" id="UP001165960"/>
    </source>
</evidence>
<proteinExistence type="predicted"/>
<sequence>MEGTQQQSDNAPAVRRSCSCPHGSKNRVSATQVPTQEGDRGEINSEVALTQPVQGVQAARVESINPWVPKLTQKPTKMTTAKTVRNKVVELTSYVFDPIYRQELAPSAMMEKVKPELNTSYEPYISDGNQEDNNEPKFYRTTEGQLMLKKVAVFYTKIPMPCKPVTNQDPGLSEPSKPTQKRIPDIKHIIFLKLMWESSDYKAAAALFGVDSKGNSAHVNPKNVDSGHVDTFNVDTIVK</sequence>
<dbReference type="EMBL" id="QTSX02007111">
    <property type="protein sequence ID" value="KAJ9051445.1"/>
    <property type="molecule type" value="Genomic_DNA"/>
</dbReference>